<reference evidence="2" key="5">
    <citation type="submission" date="2018-04" db="UniProtKB">
        <authorList>
            <consortium name="EnsemblFungi"/>
        </authorList>
    </citation>
    <scope>IDENTIFICATION</scope>
    <source>
        <strain evidence="2">R3-111a-1</strain>
    </source>
</reference>
<evidence type="ECO:0000313" key="3">
    <source>
        <dbReference type="Proteomes" id="UP000006039"/>
    </source>
</evidence>
<protein>
    <submittedName>
        <fullName evidence="1 2">Uncharacterized protein</fullName>
    </submittedName>
</protein>
<dbReference type="AlphaFoldDB" id="J3NTN5"/>
<dbReference type="VEuPathDB" id="FungiDB:GGTG_04635"/>
<evidence type="ECO:0000313" key="1">
    <source>
        <dbReference type="EMBL" id="EJT79550.1"/>
    </source>
</evidence>
<dbReference type="EMBL" id="GL385396">
    <property type="protein sequence ID" value="EJT79550.1"/>
    <property type="molecule type" value="Genomic_DNA"/>
</dbReference>
<evidence type="ECO:0000313" key="2">
    <source>
        <dbReference type="EnsemblFungi" id="EJT79550"/>
    </source>
</evidence>
<sequence>MEENSPRKAEWRVRASGWCGRCGWRKPHGVDLGVVSCMYRYSSIVRFGGDRVDTADAGMARMEGRGRVRKMGEGELGDLDGDDHQA</sequence>
<dbReference type="Proteomes" id="UP000006039">
    <property type="component" value="Unassembled WGS sequence"/>
</dbReference>
<reference evidence="1" key="3">
    <citation type="submission" date="2010-09" db="EMBL/GenBank/DDBJ databases">
        <title>Annotation of Gaeumannomyces graminis var. tritici R3-111a-1.</title>
        <authorList>
            <consortium name="The Broad Institute Genome Sequencing Platform"/>
            <person name="Ma L.-J."/>
            <person name="Dead R."/>
            <person name="Young S.K."/>
            <person name="Zeng Q."/>
            <person name="Gargeya S."/>
            <person name="Fitzgerald M."/>
            <person name="Haas B."/>
            <person name="Abouelleil A."/>
            <person name="Alvarado L."/>
            <person name="Arachchi H.M."/>
            <person name="Berlin A."/>
            <person name="Brown A."/>
            <person name="Chapman S.B."/>
            <person name="Chen Z."/>
            <person name="Dunbar C."/>
            <person name="Freedman E."/>
            <person name="Gearin G."/>
            <person name="Gellesch M."/>
            <person name="Goldberg J."/>
            <person name="Griggs A."/>
            <person name="Gujja S."/>
            <person name="Heiman D."/>
            <person name="Howarth C."/>
            <person name="Larson L."/>
            <person name="Lui A."/>
            <person name="MacDonald P.J.P."/>
            <person name="Mehta T."/>
            <person name="Montmayeur A."/>
            <person name="Murphy C."/>
            <person name="Neiman D."/>
            <person name="Pearson M."/>
            <person name="Priest M."/>
            <person name="Roberts A."/>
            <person name="Saif S."/>
            <person name="Shea T."/>
            <person name="Shenoy N."/>
            <person name="Sisk P."/>
            <person name="Stolte C."/>
            <person name="Sykes S."/>
            <person name="Yandava C."/>
            <person name="Wortman J."/>
            <person name="Nusbaum C."/>
            <person name="Birren B."/>
        </authorList>
    </citation>
    <scope>NUCLEOTIDE SEQUENCE</scope>
    <source>
        <strain evidence="1">R3-111a-1</strain>
    </source>
</reference>
<dbReference type="RefSeq" id="XP_009220695.1">
    <property type="nucleotide sequence ID" value="XM_009222431.1"/>
</dbReference>
<reference evidence="3" key="1">
    <citation type="submission" date="2010-07" db="EMBL/GenBank/DDBJ databases">
        <title>The genome sequence of Gaeumannomyces graminis var. tritici strain R3-111a-1.</title>
        <authorList>
            <consortium name="The Broad Institute Genome Sequencing Platform"/>
            <person name="Ma L.-J."/>
            <person name="Dead R."/>
            <person name="Young S."/>
            <person name="Zeng Q."/>
            <person name="Koehrsen M."/>
            <person name="Alvarado L."/>
            <person name="Berlin A."/>
            <person name="Chapman S.B."/>
            <person name="Chen Z."/>
            <person name="Freedman E."/>
            <person name="Gellesch M."/>
            <person name="Goldberg J."/>
            <person name="Griggs A."/>
            <person name="Gujja S."/>
            <person name="Heilman E.R."/>
            <person name="Heiman D."/>
            <person name="Hepburn T."/>
            <person name="Howarth C."/>
            <person name="Jen D."/>
            <person name="Larson L."/>
            <person name="Mehta T."/>
            <person name="Neiman D."/>
            <person name="Pearson M."/>
            <person name="Roberts A."/>
            <person name="Saif S."/>
            <person name="Shea T."/>
            <person name="Shenoy N."/>
            <person name="Sisk P."/>
            <person name="Stolte C."/>
            <person name="Sykes S."/>
            <person name="Walk T."/>
            <person name="White J."/>
            <person name="Yandava C."/>
            <person name="Haas B."/>
            <person name="Nusbaum C."/>
            <person name="Birren B."/>
        </authorList>
    </citation>
    <scope>NUCLEOTIDE SEQUENCE [LARGE SCALE GENOMIC DNA]</scope>
    <source>
        <strain evidence="3">R3-111a-1</strain>
    </source>
</reference>
<reference evidence="2" key="4">
    <citation type="journal article" date="2015" name="G3 (Bethesda)">
        <title>Genome sequences of three phytopathogenic species of the Magnaporthaceae family of fungi.</title>
        <authorList>
            <person name="Okagaki L.H."/>
            <person name="Nunes C.C."/>
            <person name="Sailsbery J."/>
            <person name="Clay B."/>
            <person name="Brown D."/>
            <person name="John T."/>
            <person name="Oh Y."/>
            <person name="Young N."/>
            <person name="Fitzgerald M."/>
            <person name="Haas B.J."/>
            <person name="Zeng Q."/>
            <person name="Young S."/>
            <person name="Adiconis X."/>
            <person name="Fan L."/>
            <person name="Levin J.Z."/>
            <person name="Mitchell T.K."/>
            <person name="Okubara P.A."/>
            <person name="Farman M.L."/>
            <person name="Kohn L.M."/>
            <person name="Birren B."/>
            <person name="Ma L.-J."/>
            <person name="Dean R.A."/>
        </authorList>
    </citation>
    <scope>NUCLEOTIDE SEQUENCE</scope>
    <source>
        <strain evidence="2">R3-111a-1</strain>
    </source>
</reference>
<reference evidence="1" key="2">
    <citation type="submission" date="2010-07" db="EMBL/GenBank/DDBJ databases">
        <authorList>
            <consortium name="The Broad Institute Genome Sequencing Platform"/>
            <consortium name="Broad Institute Genome Sequencing Center for Infectious Disease"/>
            <person name="Ma L.-J."/>
            <person name="Dead R."/>
            <person name="Young S."/>
            <person name="Zeng Q."/>
            <person name="Koehrsen M."/>
            <person name="Alvarado L."/>
            <person name="Berlin A."/>
            <person name="Chapman S.B."/>
            <person name="Chen Z."/>
            <person name="Freedman E."/>
            <person name="Gellesch M."/>
            <person name="Goldberg J."/>
            <person name="Griggs A."/>
            <person name="Gujja S."/>
            <person name="Heilman E.R."/>
            <person name="Heiman D."/>
            <person name="Hepburn T."/>
            <person name="Howarth C."/>
            <person name="Jen D."/>
            <person name="Larson L."/>
            <person name="Mehta T."/>
            <person name="Neiman D."/>
            <person name="Pearson M."/>
            <person name="Roberts A."/>
            <person name="Saif S."/>
            <person name="Shea T."/>
            <person name="Shenoy N."/>
            <person name="Sisk P."/>
            <person name="Stolte C."/>
            <person name="Sykes S."/>
            <person name="Walk T."/>
            <person name="White J."/>
            <person name="Yandava C."/>
            <person name="Haas B."/>
            <person name="Nusbaum C."/>
            <person name="Birren B."/>
        </authorList>
    </citation>
    <scope>NUCLEOTIDE SEQUENCE</scope>
    <source>
        <strain evidence="1">R3-111a-1</strain>
    </source>
</reference>
<keyword evidence="3" id="KW-1185">Reference proteome</keyword>
<accession>J3NTN5</accession>
<name>J3NTN5_GAET3</name>
<organism evidence="1">
    <name type="scientific">Gaeumannomyces tritici (strain R3-111a-1)</name>
    <name type="common">Wheat and barley take-all root rot fungus</name>
    <name type="synonym">Gaeumannomyces graminis var. tritici</name>
    <dbReference type="NCBI Taxonomy" id="644352"/>
    <lineage>
        <taxon>Eukaryota</taxon>
        <taxon>Fungi</taxon>
        <taxon>Dikarya</taxon>
        <taxon>Ascomycota</taxon>
        <taxon>Pezizomycotina</taxon>
        <taxon>Sordariomycetes</taxon>
        <taxon>Sordariomycetidae</taxon>
        <taxon>Magnaporthales</taxon>
        <taxon>Magnaporthaceae</taxon>
        <taxon>Gaeumannomyces</taxon>
    </lineage>
</organism>
<dbReference type="GeneID" id="20345093"/>
<dbReference type="HOGENOM" id="CLU_2498010_0_0_1"/>
<dbReference type="EnsemblFungi" id="EJT79550">
    <property type="protein sequence ID" value="EJT79550"/>
    <property type="gene ID" value="GGTG_04635"/>
</dbReference>
<gene>
    <name evidence="2" type="primary">20345093</name>
    <name evidence="1" type="ORF">GGTG_04635</name>
</gene>
<proteinExistence type="predicted"/>